<keyword evidence="1" id="KW-0732">Signal</keyword>
<protein>
    <submittedName>
        <fullName evidence="2">Uncharacterized protein</fullName>
    </submittedName>
</protein>
<proteinExistence type="predicted"/>
<dbReference type="EMBL" id="JAHIBW010000020">
    <property type="protein sequence ID" value="KAG7300586.1"/>
    <property type="molecule type" value="Genomic_DNA"/>
</dbReference>
<evidence type="ECO:0000256" key="1">
    <source>
        <dbReference type="SAM" id="SignalP"/>
    </source>
</evidence>
<reference evidence="2 3" key="1">
    <citation type="submission" date="2021-06" db="EMBL/GenBank/DDBJ databases">
        <title>A haploid diamondback moth (Plutella xylostella L.) genome assembly resolves 31 chromosomes and identifies a diamide resistance mutation.</title>
        <authorList>
            <person name="Ward C.M."/>
            <person name="Perry K.D."/>
            <person name="Baker G."/>
            <person name="Powis K."/>
            <person name="Heckel D.G."/>
            <person name="Baxter S.W."/>
        </authorList>
    </citation>
    <scope>NUCLEOTIDE SEQUENCE [LARGE SCALE GENOMIC DNA]</scope>
    <source>
        <strain evidence="2 3">LV</strain>
        <tissue evidence="2">Single pupa</tissue>
    </source>
</reference>
<sequence>MQYLTIKVSVILLCVISIHKCSDKIDDKYYLASEAYHFANDLFLQSREWYNQAKQQSLDSFRTFLDVVRIMNDLMAREMRGAVIKYYRIRHLHDFTNYIISLEDVMEIVDHCLLDPVEKLQQTSVQFEEIIKNFEDTRTFELVEKCRDQLPDEVAVAHCMLHQAVVFNETMRDSLITIVKAKTRQNAIDVNQTVFRVHTCLTYFVPNIFNHLLIKTYTDECDYLKMIVTSIKDLLNENKNDIYDQKWSHIVKALNIELKKTMFISKQSLTSLTH</sequence>
<dbReference type="Proteomes" id="UP000823941">
    <property type="component" value="Chromosome 20"/>
</dbReference>
<accession>A0ABQ7Q5X7</accession>
<comment type="caution">
    <text evidence="2">The sequence shown here is derived from an EMBL/GenBank/DDBJ whole genome shotgun (WGS) entry which is preliminary data.</text>
</comment>
<gene>
    <name evidence="2" type="ORF">JYU34_014881</name>
</gene>
<organism evidence="2 3">
    <name type="scientific">Plutella xylostella</name>
    <name type="common">Diamondback moth</name>
    <name type="synonym">Plutella maculipennis</name>
    <dbReference type="NCBI Taxonomy" id="51655"/>
    <lineage>
        <taxon>Eukaryota</taxon>
        <taxon>Metazoa</taxon>
        <taxon>Ecdysozoa</taxon>
        <taxon>Arthropoda</taxon>
        <taxon>Hexapoda</taxon>
        <taxon>Insecta</taxon>
        <taxon>Pterygota</taxon>
        <taxon>Neoptera</taxon>
        <taxon>Endopterygota</taxon>
        <taxon>Lepidoptera</taxon>
        <taxon>Glossata</taxon>
        <taxon>Ditrysia</taxon>
        <taxon>Yponomeutoidea</taxon>
        <taxon>Plutellidae</taxon>
        <taxon>Plutella</taxon>
    </lineage>
</organism>
<evidence type="ECO:0000313" key="3">
    <source>
        <dbReference type="Proteomes" id="UP000823941"/>
    </source>
</evidence>
<feature type="signal peptide" evidence="1">
    <location>
        <begin position="1"/>
        <end position="23"/>
    </location>
</feature>
<keyword evidence="3" id="KW-1185">Reference proteome</keyword>
<feature type="chain" id="PRO_5046614867" evidence="1">
    <location>
        <begin position="24"/>
        <end position="274"/>
    </location>
</feature>
<name>A0ABQ7Q5X7_PLUXY</name>
<evidence type="ECO:0000313" key="2">
    <source>
        <dbReference type="EMBL" id="KAG7300586.1"/>
    </source>
</evidence>